<comment type="caution">
    <text evidence="5">The sequence shown here is derived from an EMBL/GenBank/DDBJ whole genome shotgun (WGS) entry which is preliminary data.</text>
</comment>
<dbReference type="GO" id="GO:0043565">
    <property type="term" value="F:sequence-specific DNA binding"/>
    <property type="evidence" value="ECO:0007669"/>
    <property type="project" value="InterPro"/>
</dbReference>
<dbReference type="PRINTS" id="PR00032">
    <property type="entry name" value="HTHARAC"/>
</dbReference>
<name>A0AAP2DLI4_9BACT</name>
<accession>A0AAP2DLI4</accession>
<proteinExistence type="predicted"/>
<sequence>MIVRHQLPEVKLTGVQDITPAYADHYLFTDSLPASFRYPEHFTALGIVAMLKGKGEFKINDETAALDENAFLIVNRGSRLSFALQGSDNIPVLLYFNTILCDLLIRAIFYRDVPADAERDIETYDFSLLEHIHFQHATLKNHLPWLINLGSSCSSFHALKADMLLRNLLDNIIAENYAAVTVSKNLDVVKQSTRKTLYKRLTVAKQWMEANCAAAFTIDHVADIAMLNTHHFLRLFKKAFRTTPHQYLIDLRIKRASNLLIATDSPVSEICQDVGFESLSSFSTLFKVRCGMSPTQFRELNRAQVEK</sequence>
<evidence type="ECO:0000256" key="2">
    <source>
        <dbReference type="ARBA" id="ARBA00023125"/>
    </source>
</evidence>
<evidence type="ECO:0000313" key="6">
    <source>
        <dbReference type="Proteomes" id="UP001319200"/>
    </source>
</evidence>
<dbReference type="RefSeq" id="WP_254163207.1">
    <property type="nucleotide sequence ID" value="NZ_JAHESF010000008.1"/>
</dbReference>
<dbReference type="InterPro" id="IPR009057">
    <property type="entry name" value="Homeodomain-like_sf"/>
</dbReference>
<keyword evidence="6" id="KW-1185">Reference proteome</keyword>
<feature type="domain" description="HTH araC/xylS-type" evidence="4">
    <location>
        <begin position="202"/>
        <end position="300"/>
    </location>
</feature>
<dbReference type="Proteomes" id="UP001319200">
    <property type="component" value="Unassembled WGS sequence"/>
</dbReference>
<dbReference type="GO" id="GO:0003700">
    <property type="term" value="F:DNA-binding transcription factor activity"/>
    <property type="evidence" value="ECO:0007669"/>
    <property type="project" value="InterPro"/>
</dbReference>
<dbReference type="Gene3D" id="1.10.10.60">
    <property type="entry name" value="Homeodomain-like"/>
    <property type="match status" value="2"/>
</dbReference>
<dbReference type="PROSITE" id="PS01124">
    <property type="entry name" value="HTH_ARAC_FAMILY_2"/>
    <property type="match status" value="1"/>
</dbReference>
<gene>
    <name evidence="5" type="ORF">KK083_10645</name>
</gene>
<dbReference type="Pfam" id="PF12833">
    <property type="entry name" value="HTH_18"/>
    <property type="match status" value="1"/>
</dbReference>
<reference evidence="5 6" key="1">
    <citation type="submission" date="2021-05" db="EMBL/GenBank/DDBJ databases">
        <title>A Polyphasic approach of four new species of the genus Ohtaekwangia: Ohtaekwangia histidinii sp. nov., Ohtaekwangia cretensis sp. nov., Ohtaekwangia indiensis sp. nov., Ohtaekwangia reichenbachii sp. nov. from diverse environment.</title>
        <authorList>
            <person name="Octaviana S."/>
        </authorList>
    </citation>
    <scope>NUCLEOTIDE SEQUENCE [LARGE SCALE GENOMIC DNA]</scope>
    <source>
        <strain evidence="5 6">PWU4</strain>
    </source>
</reference>
<protein>
    <submittedName>
        <fullName evidence="5">AraC family transcriptional regulator</fullName>
    </submittedName>
</protein>
<dbReference type="PANTHER" id="PTHR43280:SF28">
    <property type="entry name" value="HTH-TYPE TRANSCRIPTIONAL ACTIVATOR RHAS"/>
    <property type="match status" value="1"/>
</dbReference>
<keyword evidence="1" id="KW-0805">Transcription regulation</keyword>
<dbReference type="InterPro" id="IPR018060">
    <property type="entry name" value="HTH_AraC"/>
</dbReference>
<evidence type="ECO:0000256" key="3">
    <source>
        <dbReference type="ARBA" id="ARBA00023163"/>
    </source>
</evidence>
<evidence type="ECO:0000256" key="1">
    <source>
        <dbReference type="ARBA" id="ARBA00023015"/>
    </source>
</evidence>
<keyword evidence="2" id="KW-0238">DNA-binding</keyword>
<dbReference type="PANTHER" id="PTHR43280">
    <property type="entry name" value="ARAC-FAMILY TRANSCRIPTIONAL REGULATOR"/>
    <property type="match status" value="1"/>
</dbReference>
<keyword evidence="3" id="KW-0804">Transcription</keyword>
<evidence type="ECO:0000259" key="4">
    <source>
        <dbReference type="PROSITE" id="PS01124"/>
    </source>
</evidence>
<dbReference type="EMBL" id="JAHESF010000008">
    <property type="protein sequence ID" value="MBT1697337.1"/>
    <property type="molecule type" value="Genomic_DNA"/>
</dbReference>
<dbReference type="SMART" id="SM00342">
    <property type="entry name" value="HTH_ARAC"/>
    <property type="match status" value="1"/>
</dbReference>
<dbReference type="InterPro" id="IPR020449">
    <property type="entry name" value="Tscrpt_reg_AraC-type_HTH"/>
</dbReference>
<evidence type="ECO:0000313" key="5">
    <source>
        <dbReference type="EMBL" id="MBT1697337.1"/>
    </source>
</evidence>
<dbReference type="SUPFAM" id="SSF46689">
    <property type="entry name" value="Homeodomain-like"/>
    <property type="match status" value="2"/>
</dbReference>
<dbReference type="AlphaFoldDB" id="A0AAP2DLI4"/>
<organism evidence="5 6">
    <name type="scientific">Chryseosolibacter histidini</name>
    <dbReference type="NCBI Taxonomy" id="2782349"/>
    <lineage>
        <taxon>Bacteria</taxon>
        <taxon>Pseudomonadati</taxon>
        <taxon>Bacteroidota</taxon>
        <taxon>Cytophagia</taxon>
        <taxon>Cytophagales</taxon>
        <taxon>Chryseotaleaceae</taxon>
        <taxon>Chryseosolibacter</taxon>
    </lineage>
</organism>